<dbReference type="PANTHER" id="PTHR33910:SF1">
    <property type="entry name" value="PROTEIN TRANSLOCASE SUBUNIT SECE"/>
    <property type="match status" value="1"/>
</dbReference>
<dbReference type="InterPro" id="IPR005807">
    <property type="entry name" value="SecE_bac"/>
</dbReference>
<evidence type="ECO:0000256" key="4">
    <source>
        <dbReference type="ARBA" id="ARBA00022692"/>
    </source>
</evidence>
<comment type="caution">
    <text evidence="10">The sequence shown here is derived from an EMBL/GenBank/DDBJ whole genome shotgun (WGS) entry which is preliminary data.</text>
</comment>
<evidence type="ECO:0000256" key="6">
    <source>
        <dbReference type="ARBA" id="ARBA00022989"/>
    </source>
</evidence>
<dbReference type="GO" id="GO:0043952">
    <property type="term" value="P:protein transport by the Sec complex"/>
    <property type="evidence" value="ECO:0007669"/>
    <property type="project" value="UniProtKB-UniRule"/>
</dbReference>
<organism evidence="10 11">
    <name type="scientific">Desulfonatronospira thiodismutans ASO3-1</name>
    <dbReference type="NCBI Taxonomy" id="555779"/>
    <lineage>
        <taxon>Bacteria</taxon>
        <taxon>Pseudomonadati</taxon>
        <taxon>Thermodesulfobacteriota</taxon>
        <taxon>Desulfovibrionia</taxon>
        <taxon>Desulfovibrionales</taxon>
        <taxon>Desulfonatronovibrionaceae</taxon>
        <taxon>Desulfonatronospira</taxon>
    </lineage>
</organism>
<keyword evidence="7 9" id="KW-0811">Translocation</keyword>
<evidence type="ECO:0000256" key="8">
    <source>
        <dbReference type="ARBA" id="ARBA00023136"/>
    </source>
</evidence>
<comment type="subcellular location">
    <subcellularLocation>
        <location evidence="9">Cell membrane</location>
        <topology evidence="9">Single-pass membrane protein</topology>
    </subcellularLocation>
    <subcellularLocation>
        <location evidence="1">Membrane</location>
    </subcellularLocation>
</comment>
<sequence length="79" mass="8961">MTKKKKKETTEPQGNLQAKYEHTKEYLEEVKGELKKVTWPTRKETLSTALAVVALVIIVSIYLGIADFIFSRLVALILP</sequence>
<dbReference type="PANTHER" id="PTHR33910">
    <property type="entry name" value="PROTEIN TRANSLOCASE SUBUNIT SECE"/>
    <property type="match status" value="1"/>
</dbReference>
<comment type="subunit">
    <text evidence="9">Component of the Sec protein translocase complex. Heterotrimer consisting of SecY, SecE and SecG subunits. The heterotrimers can form oligomers, although 1 heterotrimer is thought to be able to translocate proteins. Interacts with the ribosome. Interacts with SecDF, and other proteins may be involved. Interacts with SecA.</text>
</comment>
<comment type="function">
    <text evidence="9">Essential subunit of the Sec protein translocation channel SecYEG. Clamps together the 2 halves of SecY. May contact the channel plug during translocation.</text>
</comment>
<keyword evidence="8 9" id="KW-0472">Membrane</keyword>
<dbReference type="OrthoDB" id="9812738at2"/>
<dbReference type="GO" id="GO:0009306">
    <property type="term" value="P:protein secretion"/>
    <property type="evidence" value="ECO:0007669"/>
    <property type="project" value="UniProtKB-UniRule"/>
</dbReference>
<dbReference type="Pfam" id="PF00584">
    <property type="entry name" value="SecE"/>
    <property type="match status" value="1"/>
</dbReference>
<evidence type="ECO:0000256" key="9">
    <source>
        <dbReference type="HAMAP-Rule" id="MF_00422"/>
    </source>
</evidence>
<dbReference type="PROSITE" id="PS01067">
    <property type="entry name" value="SECE_SEC61G"/>
    <property type="match status" value="1"/>
</dbReference>
<dbReference type="eggNOG" id="COG0690">
    <property type="taxonomic scope" value="Bacteria"/>
</dbReference>
<dbReference type="GO" id="GO:0005886">
    <property type="term" value="C:plasma membrane"/>
    <property type="evidence" value="ECO:0007669"/>
    <property type="project" value="UniProtKB-SubCell"/>
</dbReference>
<dbReference type="GO" id="GO:0008320">
    <property type="term" value="F:protein transmembrane transporter activity"/>
    <property type="evidence" value="ECO:0007669"/>
    <property type="project" value="UniProtKB-UniRule"/>
</dbReference>
<evidence type="ECO:0000256" key="1">
    <source>
        <dbReference type="ARBA" id="ARBA00004370"/>
    </source>
</evidence>
<dbReference type="Proteomes" id="UP000005496">
    <property type="component" value="Unassembled WGS sequence"/>
</dbReference>
<dbReference type="GO" id="GO:0006605">
    <property type="term" value="P:protein targeting"/>
    <property type="evidence" value="ECO:0007669"/>
    <property type="project" value="UniProtKB-UniRule"/>
</dbReference>
<feature type="transmembrane region" description="Helical" evidence="9">
    <location>
        <begin position="45"/>
        <end position="70"/>
    </location>
</feature>
<reference evidence="10" key="1">
    <citation type="submission" date="2010-05" db="EMBL/GenBank/DDBJ databases">
        <title>The draft genome of Desulfonatronospira thiodismutans ASO3-1.</title>
        <authorList>
            <consortium name="US DOE Joint Genome Institute (JGI-PGF)"/>
            <person name="Lucas S."/>
            <person name="Copeland A."/>
            <person name="Lapidus A."/>
            <person name="Cheng J.-F."/>
            <person name="Bruce D."/>
            <person name="Goodwin L."/>
            <person name="Pitluck S."/>
            <person name="Chertkov O."/>
            <person name="Brettin T."/>
            <person name="Detter J.C."/>
            <person name="Han C."/>
            <person name="Land M.L."/>
            <person name="Hauser L."/>
            <person name="Kyrpides N."/>
            <person name="Mikhailova N."/>
            <person name="Muyzer G."/>
            <person name="Woyke T."/>
        </authorList>
    </citation>
    <scope>NUCLEOTIDE SEQUENCE [LARGE SCALE GENOMIC DNA]</scope>
    <source>
        <strain evidence="10">ASO3-1</strain>
    </source>
</reference>
<evidence type="ECO:0000313" key="10">
    <source>
        <dbReference type="EMBL" id="EFI33026.1"/>
    </source>
</evidence>
<keyword evidence="6 9" id="KW-1133">Transmembrane helix</keyword>
<keyword evidence="3 9" id="KW-1003">Cell membrane</keyword>
<accession>D6SUP6</accession>
<dbReference type="GO" id="GO:0065002">
    <property type="term" value="P:intracellular protein transmembrane transport"/>
    <property type="evidence" value="ECO:0007669"/>
    <property type="project" value="UniProtKB-UniRule"/>
</dbReference>
<name>D6SUP6_9BACT</name>
<proteinExistence type="inferred from homology"/>
<evidence type="ECO:0000256" key="7">
    <source>
        <dbReference type="ARBA" id="ARBA00023010"/>
    </source>
</evidence>
<comment type="similarity">
    <text evidence="9">Belongs to the SecE/SEC61-gamma family.</text>
</comment>
<dbReference type="AlphaFoldDB" id="D6SUP6"/>
<keyword evidence="4 9" id="KW-0812">Transmembrane</keyword>
<gene>
    <name evidence="9" type="primary">secE</name>
    <name evidence="10" type="ORF">Dthio_PD0340</name>
</gene>
<dbReference type="NCBIfam" id="TIGR00964">
    <property type="entry name" value="secE_bact"/>
    <property type="match status" value="1"/>
</dbReference>
<evidence type="ECO:0000256" key="2">
    <source>
        <dbReference type="ARBA" id="ARBA00022448"/>
    </source>
</evidence>
<keyword evidence="5 9" id="KW-0653">Protein transport</keyword>
<dbReference type="Gene3D" id="1.20.5.1030">
    <property type="entry name" value="Preprotein translocase secy subunit"/>
    <property type="match status" value="1"/>
</dbReference>
<protein>
    <recommendedName>
        <fullName evidence="9">Protein translocase subunit SecE</fullName>
    </recommendedName>
</protein>
<evidence type="ECO:0000256" key="5">
    <source>
        <dbReference type="ARBA" id="ARBA00022927"/>
    </source>
</evidence>
<dbReference type="HAMAP" id="MF_00422">
    <property type="entry name" value="SecE"/>
    <property type="match status" value="1"/>
</dbReference>
<keyword evidence="2 9" id="KW-0813">Transport</keyword>
<dbReference type="InterPro" id="IPR038379">
    <property type="entry name" value="SecE_sf"/>
</dbReference>
<evidence type="ECO:0000313" key="11">
    <source>
        <dbReference type="Proteomes" id="UP000005496"/>
    </source>
</evidence>
<keyword evidence="11" id="KW-1185">Reference proteome</keyword>
<dbReference type="EMBL" id="ACJN02000004">
    <property type="protein sequence ID" value="EFI33026.1"/>
    <property type="molecule type" value="Genomic_DNA"/>
</dbReference>
<dbReference type="InterPro" id="IPR001901">
    <property type="entry name" value="Translocase_SecE/Sec61-g"/>
</dbReference>
<evidence type="ECO:0000256" key="3">
    <source>
        <dbReference type="ARBA" id="ARBA00022475"/>
    </source>
</evidence>
<dbReference type="RefSeq" id="WP_008871719.1">
    <property type="nucleotide sequence ID" value="NZ_ACJN02000004.1"/>
</dbReference>